<reference evidence="9" key="1">
    <citation type="journal article" date="2019" name="Int. J. Syst. Evol. Microbiol.">
        <title>The Global Catalogue of Microorganisms (GCM) 10K type strain sequencing project: providing services to taxonomists for standard genome sequencing and annotation.</title>
        <authorList>
            <consortium name="The Broad Institute Genomics Platform"/>
            <consortium name="The Broad Institute Genome Sequencing Center for Infectious Disease"/>
            <person name="Wu L."/>
            <person name="Ma J."/>
        </authorList>
    </citation>
    <scope>NUCLEOTIDE SEQUENCE [LARGE SCALE GENOMIC DNA]</scope>
    <source>
        <strain evidence="9">KCTC 52644</strain>
    </source>
</reference>
<protein>
    <submittedName>
        <fullName evidence="8">Response regulator</fullName>
    </submittedName>
</protein>
<dbReference type="Proteomes" id="UP001597549">
    <property type="component" value="Unassembled WGS sequence"/>
</dbReference>
<feature type="domain" description="HTH luxR-type" evidence="6">
    <location>
        <begin position="143"/>
        <end position="208"/>
    </location>
</feature>
<evidence type="ECO:0000313" key="8">
    <source>
        <dbReference type="EMBL" id="MFD2908149.1"/>
    </source>
</evidence>
<dbReference type="InterPro" id="IPR001789">
    <property type="entry name" value="Sig_transdc_resp-reg_receiver"/>
</dbReference>
<evidence type="ECO:0000259" key="6">
    <source>
        <dbReference type="PROSITE" id="PS50043"/>
    </source>
</evidence>
<dbReference type="InterPro" id="IPR039420">
    <property type="entry name" value="WalR-like"/>
</dbReference>
<dbReference type="CDD" id="cd06170">
    <property type="entry name" value="LuxR_C_like"/>
    <property type="match status" value="1"/>
</dbReference>
<proteinExistence type="predicted"/>
<dbReference type="SUPFAM" id="SSF52172">
    <property type="entry name" value="CheY-like"/>
    <property type="match status" value="1"/>
</dbReference>
<gene>
    <name evidence="8" type="ORF">ACFSX9_05310</name>
</gene>
<dbReference type="SMART" id="SM00448">
    <property type="entry name" value="REC"/>
    <property type="match status" value="1"/>
</dbReference>
<keyword evidence="1 5" id="KW-0597">Phosphoprotein</keyword>
<dbReference type="Pfam" id="PF00196">
    <property type="entry name" value="GerE"/>
    <property type="match status" value="1"/>
</dbReference>
<dbReference type="SUPFAM" id="SSF46894">
    <property type="entry name" value="C-terminal effector domain of the bipartite response regulators"/>
    <property type="match status" value="1"/>
</dbReference>
<dbReference type="PANTHER" id="PTHR43214">
    <property type="entry name" value="TWO-COMPONENT RESPONSE REGULATOR"/>
    <property type="match status" value="1"/>
</dbReference>
<dbReference type="InterPro" id="IPR058245">
    <property type="entry name" value="NreC/VraR/RcsB-like_REC"/>
</dbReference>
<sequence>MKKFSVVIVEDHTLLSQAISGIVNQFENFEVLYLCKNGSELIKKIEFEKVVPDIVLMDVNMPIMNGIETTKWLTINYPEVSVLALTVEEDESVILNMIRAGARGYLLKDVDKEILEMALLKIMDEGCYHSNTVTNILVNSLKGSYDDTVLKEREIDFLKHVCSEKTYKEIADEMNLSPKTIDGYRDCLFVKLNVKNRVGLVLYAIKQKIFVQ</sequence>
<dbReference type="InterPro" id="IPR016032">
    <property type="entry name" value="Sig_transdc_resp-reg_C-effctor"/>
</dbReference>
<evidence type="ECO:0000256" key="4">
    <source>
        <dbReference type="ARBA" id="ARBA00023163"/>
    </source>
</evidence>
<dbReference type="InterPro" id="IPR011006">
    <property type="entry name" value="CheY-like_superfamily"/>
</dbReference>
<dbReference type="PANTHER" id="PTHR43214:SF41">
    <property type="entry name" value="NITRATE_NITRITE RESPONSE REGULATOR PROTEIN NARP"/>
    <property type="match status" value="1"/>
</dbReference>
<dbReference type="Gene3D" id="3.40.50.2300">
    <property type="match status" value="1"/>
</dbReference>
<feature type="domain" description="Response regulatory" evidence="7">
    <location>
        <begin position="5"/>
        <end position="123"/>
    </location>
</feature>
<evidence type="ECO:0000313" key="9">
    <source>
        <dbReference type="Proteomes" id="UP001597549"/>
    </source>
</evidence>
<dbReference type="SMART" id="SM00421">
    <property type="entry name" value="HTH_LUXR"/>
    <property type="match status" value="1"/>
</dbReference>
<keyword evidence="3" id="KW-0238">DNA-binding</keyword>
<dbReference type="InterPro" id="IPR000792">
    <property type="entry name" value="Tscrpt_reg_LuxR_C"/>
</dbReference>
<evidence type="ECO:0000256" key="5">
    <source>
        <dbReference type="PROSITE-ProRule" id="PRU00169"/>
    </source>
</evidence>
<dbReference type="EMBL" id="JBHUOL010000010">
    <property type="protein sequence ID" value="MFD2908149.1"/>
    <property type="molecule type" value="Genomic_DNA"/>
</dbReference>
<dbReference type="Pfam" id="PF00072">
    <property type="entry name" value="Response_reg"/>
    <property type="match status" value="1"/>
</dbReference>
<accession>A0ABW5Z5M8</accession>
<evidence type="ECO:0000256" key="1">
    <source>
        <dbReference type="ARBA" id="ARBA00022553"/>
    </source>
</evidence>
<dbReference type="RefSeq" id="WP_379805352.1">
    <property type="nucleotide sequence ID" value="NZ_JBHUOL010000010.1"/>
</dbReference>
<feature type="modified residue" description="4-aspartylphosphate" evidence="5">
    <location>
        <position position="58"/>
    </location>
</feature>
<organism evidence="8 9">
    <name type="scientific">Flavobacterium ardleyense</name>
    <dbReference type="NCBI Taxonomy" id="2038737"/>
    <lineage>
        <taxon>Bacteria</taxon>
        <taxon>Pseudomonadati</taxon>
        <taxon>Bacteroidota</taxon>
        <taxon>Flavobacteriia</taxon>
        <taxon>Flavobacteriales</taxon>
        <taxon>Flavobacteriaceae</taxon>
        <taxon>Flavobacterium</taxon>
    </lineage>
</organism>
<evidence type="ECO:0000256" key="2">
    <source>
        <dbReference type="ARBA" id="ARBA00023015"/>
    </source>
</evidence>
<dbReference type="PROSITE" id="PS50043">
    <property type="entry name" value="HTH_LUXR_2"/>
    <property type="match status" value="1"/>
</dbReference>
<evidence type="ECO:0000256" key="3">
    <source>
        <dbReference type="ARBA" id="ARBA00023125"/>
    </source>
</evidence>
<evidence type="ECO:0000259" key="7">
    <source>
        <dbReference type="PROSITE" id="PS50110"/>
    </source>
</evidence>
<dbReference type="PROSITE" id="PS50110">
    <property type="entry name" value="RESPONSE_REGULATORY"/>
    <property type="match status" value="1"/>
</dbReference>
<name>A0ABW5Z5M8_9FLAO</name>
<keyword evidence="9" id="KW-1185">Reference proteome</keyword>
<keyword evidence="2" id="KW-0805">Transcription regulation</keyword>
<keyword evidence="4" id="KW-0804">Transcription</keyword>
<dbReference type="CDD" id="cd17535">
    <property type="entry name" value="REC_NarL-like"/>
    <property type="match status" value="1"/>
</dbReference>
<comment type="caution">
    <text evidence="8">The sequence shown here is derived from an EMBL/GenBank/DDBJ whole genome shotgun (WGS) entry which is preliminary data.</text>
</comment>